<dbReference type="PANTHER" id="PTHR31713:SF42">
    <property type="entry name" value="PROTEIN SAR DEFICIENT 1"/>
    <property type="match status" value="1"/>
</dbReference>
<evidence type="ECO:0000313" key="13">
    <source>
        <dbReference type="Proteomes" id="UP001417504"/>
    </source>
</evidence>
<reference evidence="12 13" key="1">
    <citation type="submission" date="2024-01" db="EMBL/GenBank/DDBJ databases">
        <title>Genome assemblies of Stephania.</title>
        <authorList>
            <person name="Yang L."/>
        </authorList>
    </citation>
    <scope>NUCLEOTIDE SEQUENCE [LARGE SCALE GENOMIC DNA]</scope>
    <source>
        <strain evidence="12">QJT</strain>
        <tissue evidence="12">Leaf</tissue>
    </source>
</reference>
<feature type="domain" description="Calmodulin binding protein central" evidence="10">
    <location>
        <begin position="261"/>
        <end position="326"/>
    </location>
</feature>
<evidence type="ECO:0000256" key="6">
    <source>
        <dbReference type="ARBA" id="ARBA00023163"/>
    </source>
</evidence>
<evidence type="ECO:0008006" key="14">
    <source>
        <dbReference type="Google" id="ProtNLM"/>
    </source>
</evidence>
<keyword evidence="4" id="KW-0238">DNA-binding</keyword>
<accession>A0AAP0EMY2</accession>
<gene>
    <name evidence="12" type="ORF">Sjap_024926</name>
</gene>
<comment type="similarity">
    <text evidence="2">Belongs to the plant ACBP60 protein family.</text>
</comment>
<dbReference type="GO" id="GO:0005516">
    <property type="term" value="F:calmodulin binding"/>
    <property type="evidence" value="ECO:0007669"/>
    <property type="project" value="InterPro"/>
</dbReference>
<organism evidence="12 13">
    <name type="scientific">Stephania japonica</name>
    <dbReference type="NCBI Taxonomy" id="461633"/>
    <lineage>
        <taxon>Eukaryota</taxon>
        <taxon>Viridiplantae</taxon>
        <taxon>Streptophyta</taxon>
        <taxon>Embryophyta</taxon>
        <taxon>Tracheophyta</taxon>
        <taxon>Spermatophyta</taxon>
        <taxon>Magnoliopsida</taxon>
        <taxon>Ranunculales</taxon>
        <taxon>Menispermaceae</taxon>
        <taxon>Menispermoideae</taxon>
        <taxon>Cissampelideae</taxon>
        <taxon>Stephania</taxon>
    </lineage>
</organism>
<dbReference type="Pfam" id="PF07887">
    <property type="entry name" value="Calmodulin_bind"/>
    <property type="match status" value="1"/>
</dbReference>
<feature type="domain" description="Calmodulin binding protein-like N-terminal" evidence="9">
    <location>
        <begin position="98"/>
        <end position="248"/>
    </location>
</feature>
<evidence type="ECO:0000256" key="4">
    <source>
        <dbReference type="ARBA" id="ARBA00023125"/>
    </source>
</evidence>
<keyword evidence="7" id="KW-0539">Nucleus</keyword>
<feature type="region of interest" description="Disordered" evidence="8">
    <location>
        <begin position="1"/>
        <end position="27"/>
    </location>
</feature>
<dbReference type="InterPro" id="IPR046829">
    <property type="entry name" value="Calmod_bind_C"/>
</dbReference>
<evidence type="ECO:0000256" key="5">
    <source>
        <dbReference type="ARBA" id="ARBA00023159"/>
    </source>
</evidence>
<evidence type="ECO:0000259" key="9">
    <source>
        <dbReference type="Pfam" id="PF07887"/>
    </source>
</evidence>
<dbReference type="Pfam" id="PF20452">
    <property type="entry name" value="Calmod_bind_C"/>
    <property type="match status" value="1"/>
</dbReference>
<feature type="domain" description="Calmodulin binding protein C-terminal" evidence="11">
    <location>
        <begin position="331"/>
        <end position="389"/>
    </location>
</feature>
<comment type="caution">
    <text evidence="12">The sequence shown here is derived from an EMBL/GenBank/DDBJ whole genome shotgun (WGS) entry which is preliminary data.</text>
</comment>
<keyword evidence="3" id="KW-0805">Transcription regulation</keyword>
<dbReference type="GO" id="GO:0043565">
    <property type="term" value="F:sequence-specific DNA binding"/>
    <property type="evidence" value="ECO:0007669"/>
    <property type="project" value="TreeGrafter"/>
</dbReference>
<dbReference type="InterPro" id="IPR046831">
    <property type="entry name" value="Calmodulin_bind_N"/>
</dbReference>
<sequence>MAASQELIIKRSGHHHRDDPDHEPETKRIKTRPSLASVFGEALMMNSMRTFTSYLEPMLRRVVNEEMERGLRRLARPIHSHSHMPSPLQLEGPEESSLQLHFIRKLSTPVFTGSKMEDYEGNPLQIILVDAQSSNQRIPTSLPYPLKLEIVVLDGDFLHENQEERIWTSKQFDEKIIRERTGKRPLITGDVSLTLRDGCASIGALTFTDNSSWIRSRTFRLGARVVHGSCNDVKIREAFTEAFIVKDHRGELYKKHHPPSLVDEVWRLEKIGKDGAFHKKLSSASISTVQELLKLWVVHPGQLRAVLGNGMSDKMFEMTIKHARTCVLGNKHYLMRKAGQTIVLNPICQVVGVLVNGKFCGARELSEPQKMYVQKLVKVAYKQWSSLEVFEGQLNQNAALTSGIPESVEDRPITTRWCTDKQNDVSRSNQINGTNIVTYGSQHGEINASINQHNHDEHNWPRDVPSPDIVGAGFNISDCVLEADCDSIAFAAFLYST</sequence>
<name>A0AAP0EMY2_9MAGN</name>
<evidence type="ECO:0000256" key="3">
    <source>
        <dbReference type="ARBA" id="ARBA00023015"/>
    </source>
</evidence>
<dbReference type="EMBL" id="JBBNAE010000010">
    <property type="protein sequence ID" value="KAK9091749.1"/>
    <property type="molecule type" value="Genomic_DNA"/>
</dbReference>
<dbReference type="Proteomes" id="UP001417504">
    <property type="component" value="Unassembled WGS sequence"/>
</dbReference>
<evidence type="ECO:0000256" key="2">
    <source>
        <dbReference type="ARBA" id="ARBA00007214"/>
    </source>
</evidence>
<evidence type="ECO:0000259" key="10">
    <source>
        <dbReference type="Pfam" id="PF20451"/>
    </source>
</evidence>
<feature type="compositionally biased region" description="Basic and acidic residues" evidence="8">
    <location>
        <begin position="16"/>
        <end position="27"/>
    </location>
</feature>
<dbReference type="PANTHER" id="PTHR31713">
    <property type="entry name" value="OS02G0177800 PROTEIN"/>
    <property type="match status" value="1"/>
</dbReference>
<dbReference type="GO" id="GO:0080142">
    <property type="term" value="P:regulation of salicylic acid biosynthetic process"/>
    <property type="evidence" value="ECO:0007669"/>
    <property type="project" value="TreeGrafter"/>
</dbReference>
<proteinExistence type="inferred from homology"/>
<keyword evidence="13" id="KW-1185">Reference proteome</keyword>
<comment type="subcellular location">
    <subcellularLocation>
        <location evidence="1">Nucleus</location>
    </subcellularLocation>
</comment>
<dbReference type="InterPro" id="IPR046830">
    <property type="entry name" value="Calmod_bind_M"/>
</dbReference>
<dbReference type="Pfam" id="PF20451">
    <property type="entry name" value="Calmod_bind_M"/>
    <property type="match status" value="1"/>
</dbReference>
<keyword evidence="5" id="KW-0010">Activator</keyword>
<dbReference type="InterPro" id="IPR012416">
    <property type="entry name" value="CBP60"/>
</dbReference>
<evidence type="ECO:0000313" key="12">
    <source>
        <dbReference type="EMBL" id="KAK9091749.1"/>
    </source>
</evidence>
<evidence type="ECO:0000259" key="11">
    <source>
        <dbReference type="Pfam" id="PF20452"/>
    </source>
</evidence>
<dbReference type="GO" id="GO:0005634">
    <property type="term" value="C:nucleus"/>
    <property type="evidence" value="ECO:0007669"/>
    <property type="project" value="UniProtKB-SubCell"/>
</dbReference>
<dbReference type="AlphaFoldDB" id="A0AAP0EMY2"/>
<evidence type="ECO:0000256" key="8">
    <source>
        <dbReference type="SAM" id="MobiDB-lite"/>
    </source>
</evidence>
<evidence type="ECO:0000256" key="1">
    <source>
        <dbReference type="ARBA" id="ARBA00004123"/>
    </source>
</evidence>
<protein>
    <recommendedName>
        <fullName evidence="14">Protein SAR DEFICIENT 1</fullName>
    </recommendedName>
</protein>
<evidence type="ECO:0000256" key="7">
    <source>
        <dbReference type="ARBA" id="ARBA00023242"/>
    </source>
</evidence>
<keyword evidence="6" id="KW-0804">Transcription</keyword>
<dbReference type="GO" id="GO:0003700">
    <property type="term" value="F:DNA-binding transcription factor activity"/>
    <property type="evidence" value="ECO:0007669"/>
    <property type="project" value="TreeGrafter"/>
</dbReference>